<keyword evidence="2" id="KW-1185">Reference proteome</keyword>
<dbReference type="Pfam" id="PF01263">
    <property type="entry name" value="Aldose_epim"/>
    <property type="match status" value="1"/>
</dbReference>
<organism evidence="1 2">
    <name type="scientific">Tetragenococcus solitarius</name>
    <dbReference type="NCBI Taxonomy" id="71453"/>
    <lineage>
        <taxon>Bacteria</taxon>
        <taxon>Bacillati</taxon>
        <taxon>Bacillota</taxon>
        <taxon>Bacilli</taxon>
        <taxon>Lactobacillales</taxon>
        <taxon>Enterococcaceae</taxon>
        <taxon>Tetragenococcus</taxon>
    </lineage>
</organism>
<dbReference type="PANTHER" id="PTHR11122">
    <property type="entry name" value="APOSPORY-ASSOCIATED PROTEIN C-RELATED"/>
    <property type="match status" value="1"/>
</dbReference>
<comment type="caution">
    <text evidence="1">The sequence shown here is derived from an EMBL/GenBank/DDBJ whole genome shotgun (WGS) entry which is preliminary data.</text>
</comment>
<proteinExistence type="predicted"/>
<dbReference type="RefSeq" id="WP_068706722.1">
    <property type="nucleotide sequence ID" value="NZ_BAAAXQ010000064.1"/>
</dbReference>
<dbReference type="EMBL" id="BAAAXQ010000064">
    <property type="protein sequence ID" value="GAA3023070.1"/>
    <property type="molecule type" value="Genomic_DNA"/>
</dbReference>
<dbReference type="Gene3D" id="2.70.98.10">
    <property type="match status" value="1"/>
</dbReference>
<sequence>MAVTIETDHLKAVLNEKGAELASLKRKDADIEYIWQADPEFWKRHAPVLFPIVGSLKNGTYSYKGKTYQLPQHGFARDMNFELIEQKEDAASFRLKSTEETKKVYPFDFELVIGYVLGGDGLTVDYQVKNTADEEMYFSIGAHPAFNIPLEDSLTFTDYYVDPSPAKSRIHLPLKDGLIDLKQRTLGQTNTSIALNHELFKNDALIYETKGLNSFAIRTEKSPHSVTVSFKDFSYVGIWSTYPTKSSFVCIEPWVGIADTTESSGDLTEKLGIQKLAAQDIFHTKYAIVVK</sequence>
<gene>
    <name evidence="1" type="ORF">GCM10019998_19700</name>
</gene>
<accession>A0ABN3Y8Z3</accession>
<name>A0ABN3Y8Z3_9ENTE</name>
<dbReference type="CDD" id="cd09024">
    <property type="entry name" value="Aldose_epim_lacX"/>
    <property type="match status" value="1"/>
</dbReference>
<dbReference type="InterPro" id="IPR008183">
    <property type="entry name" value="Aldose_1/G6P_1-epimerase"/>
</dbReference>
<dbReference type="Proteomes" id="UP001501577">
    <property type="component" value="Unassembled WGS sequence"/>
</dbReference>
<evidence type="ECO:0000313" key="2">
    <source>
        <dbReference type="Proteomes" id="UP001501577"/>
    </source>
</evidence>
<reference evidence="1 2" key="1">
    <citation type="journal article" date="2019" name="Int. J. Syst. Evol. Microbiol.">
        <title>The Global Catalogue of Microorganisms (GCM) 10K type strain sequencing project: providing services to taxonomists for standard genome sequencing and annotation.</title>
        <authorList>
            <consortium name="The Broad Institute Genomics Platform"/>
            <consortium name="The Broad Institute Genome Sequencing Center for Infectious Disease"/>
            <person name="Wu L."/>
            <person name="Ma J."/>
        </authorList>
    </citation>
    <scope>NUCLEOTIDE SEQUENCE [LARGE SCALE GENOMIC DNA]</scope>
    <source>
        <strain evidence="1 2">JCM 8736</strain>
    </source>
</reference>
<dbReference type="PANTHER" id="PTHR11122:SF13">
    <property type="entry name" value="GLUCOSE-6-PHOSPHATE 1-EPIMERASE"/>
    <property type="match status" value="1"/>
</dbReference>
<protein>
    <submittedName>
        <fullName evidence="1">Aldose 1-epimerase family protein</fullName>
    </submittedName>
</protein>
<dbReference type="InterPro" id="IPR011013">
    <property type="entry name" value="Gal_mutarotase_sf_dom"/>
</dbReference>
<evidence type="ECO:0000313" key="1">
    <source>
        <dbReference type="EMBL" id="GAA3023070.1"/>
    </source>
</evidence>
<dbReference type="InterPro" id="IPR014718">
    <property type="entry name" value="GH-type_carb-bd"/>
</dbReference>
<dbReference type="InterPro" id="IPR037481">
    <property type="entry name" value="LacX"/>
</dbReference>
<dbReference type="SUPFAM" id="SSF74650">
    <property type="entry name" value="Galactose mutarotase-like"/>
    <property type="match status" value="1"/>
</dbReference>